<dbReference type="Pfam" id="PF00628">
    <property type="entry name" value="PHD"/>
    <property type="match status" value="1"/>
</dbReference>
<dbReference type="Gene3D" id="3.30.40.10">
    <property type="entry name" value="Zinc/RING finger domain, C3HC4 (zinc finger)"/>
    <property type="match status" value="1"/>
</dbReference>
<dbReference type="PROSITE" id="PS01359">
    <property type="entry name" value="ZF_PHD_1"/>
    <property type="match status" value="1"/>
</dbReference>
<protein>
    <recommendedName>
        <fullName evidence="6">PHD-type domain-containing protein</fullName>
    </recommendedName>
</protein>
<proteinExistence type="predicted"/>
<dbReference type="EMBL" id="JAJSOF020000019">
    <property type="protein sequence ID" value="KAJ4437815.1"/>
    <property type="molecule type" value="Genomic_DNA"/>
</dbReference>
<accession>A0ABQ8SUE5</accession>
<keyword evidence="3" id="KW-0862">Zinc</keyword>
<reference evidence="7 8" key="1">
    <citation type="journal article" date="2022" name="Allergy">
        <title>Genome assembly and annotation of Periplaneta americana reveal a comprehensive cockroach allergen profile.</title>
        <authorList>
            <person name="Wang L."/>
            <person name="Xiong Q."/>
            <person name="Saelim N."/>
            <person name="Wang L."/>
            <person name="Nong W."/>
            <person name="Wan A.T."/>
            <person name="Shi M."/>
            <person name="Liu X."/>
            <person name="Cao Q."/>
            <person name="Hui J.H.L."/>
            <person name="Sookrung N."/>
            <person name="Leung T.F."/>
            <person name="Tungtrongchitr A."/>
            <person name="Tsui S.K.W."/>
        </authorList>
    </citation>
    <scope>NUCLEOTIDE SEQUENCE [LARGE SCALE GENOMIC DNA]</scope>
    <source>
        <strain evidence="7">PWHHKU_190912</strain>
    </source>
</reference>
<dbReference type="SUPFAM" id="SSF57903">
    <property type="entry name" value="FYVE/PHD zinc finger"/>
    <property type="match status" value="1"/>
</dbReference>
<evidence type="ECO:0000313" key="7">
    <source>
        <dbReference type="EMBL" id="KAJ4437815.1"/>
    </source>
</evidence>
<dbReference type="InterPro" id="IPR019787">
    <property type="entry name" value="Znf_PHD-finger"/>
</dbReference>
<evidence type="ECO:0000256" key="1">
    <source>
        <dbReference type="ARBA" id="ARBA00022723"/>
    </source>
</evidence>
<feature type="compositionally biased region" description="Basic and acidic residues" evidence="5">
    <location>
        <begin position="125"/>
        <end position="141"/>
    </location>
</feature>
<evidence type="ECO:0000256" key="2">
    <source>
        <dbReference type="ARBA" id="ARBA00022771"/>
    </source>
</evidence>
<dbReference type="InterPro" id="IPR001965">
    <property type="entry name" value="Znf_PHD"/>
</dbReference>
<sequence>MPTNASQDKCPKCAKDIHNNDQPIGCEGNCKEWFHKICIGLTETEAKALRGKKGNLLWMCPKCRALLEAFGVNTQPPEITEIRRTTAENRETCNQIKLKLEDLETTLLRKMSLLLEAQLQQADHLLKGQTNDEERRSRSTTDKPPIPNQETQNTENNEVEQHSRPPTIIKAGTSAPRPNQRHMGQKINTPQDETYRRNSPIPGIRKANEGPIRAAKRKTAWIFIGRIDPTIDSQQLTKYILDLGITAVTECTELETRGTSKAFKVGVPLEERHTIFDPSAWEEGILVKPFRFR</sequence>
<dbReference type="InterPro" id="IPR019786">
    <property type="entry name" value="Zinc_finger_PHD-type_CS"/>
</dbReference>
<evidence type="ECO:0000256" key="4">
    <source>
        <dbReference type="PROSITE-ProRule" id="PRU00146"/>
    </source>
</evidence>
<keyword evidence="8" id="KW-1185">Reference proteome</keyword>
<name>A0ABQ8SUE5_PERAM</name>
<organism evidence="7 8">
    <name type="scientific">Periplaneta americana</name>
    <name type="common">American cockroach</name>
    <name type="synonym">Blatta americana</name>
    <dbReference type="NCBI Taxonomy" id="6978"/>
    <lineage>
        <taxon>Eukaryota</taxon>
        <taxon>Metazoa</taxon>
        <taxon>Ecdysozoa</taxon>
        <taxon>Arthropoda</taxon>
        <taxon>Hexapoda</taxon>
        <taxon>Insecta</taxon>
        <taxon>Pterygota</taxon>
        <taxon>Neoptera</taxon>
        <taxon>Polyneoptera</taxon>
        <taxon>Dictyoptera</taxon>
        <taxon>Blattodea</taxon>
        <taxon>Blattoidea</taxon>
        <taxon>Blattidae</taxon>
        <taxon>Blattinae</taxon>
        <taxon>Periplaneta</taxon>
    </lineage>
</organism>
<feature type="region of interest" description="Disordered" evidence="5">
    <location>
        <begin position="125"/>
        <end position="207"/>
    </location>
</feature>
<dbReference type="InterPro" id="IPR011011">
    <property type="entry name" value="Znf_FYVE_PHD"/>
</dbReference>
<dbReference type="SMART" id="SM00249">
    <property type="entry name" value="PHD"/>
    <property type="match status" value="1"/>
</dbReference>
<evidence type="ECO:0000259" key="6">
    <source>
        <dbReference type="PROSITE" id="PS50016"/>
    </source>
</evidence>
<evidence type="ECO:0000256" key="3">
    <source>
        <dbReference type="ARBA" id="ARBA00022833"/>
    </source>
</evidence>
<keyword evidence="2 4" id="KW-0863">Zinc-finger</keyword>
<gene>
    <name evidence="7" type="ORF">ANN_13753</name>
</gene>
<evidence type="ECO:0000256" key="5">
    <source>
        <dbReference type="SAM" id="MobiDB-lite"/>
    </source>
</evidence>
<evidence type="ECO:0000313" key="8">
    <source>
        <dbReference type="Proteomes" id="UP001148838"/>
    </source>
</evidence>
<comment type="caution">
    <text evidence="7">The sequence shown here is derived from an EMBL/GenBank/DDBJ whole genome shotgun (WGS) entry which is preliminary data.</text>
</comment>
<keyword evidence="1" id="KW-0479">Metal-binding</keyword>
<dbReference type="InterPro" id="IPR013083">
    <property type="entry name" value="Znf_RING/FYVE/PHD"/>
</dbReference>
<feature type="domain" description="PHD-type" evidence="6">
    <location>
        <begin position="7"/>
        <end position="66"/>
    </location>
</feature>
<dbReference type="PROSITE" id="PS50016">
    <property type="entry name" value="ZF_PHD_2"/>
    <property type="match status" value="1"/>
</dbReference>
<dbReference type="Proteomes" id="UP001148838">
    <property type="component" value="Unassembled WGS sequence"/>
</dbReference>